<dbReference type="Proteomes" id="UP001652640">
    <property type="component" value="Chromosome 25"/>
</dbReference>
<proteinExistence type="predicted"/>
<name>A0ABM4H6V4_ODOVR</name>
<evidence type="ECO:0000256" key="1">
    <source>
        <dbReference type="SAM" id="MobiDB-lite"/>
    </source>
</evidence>
<organism evidence="2 3">
    <name type="scientific">Odocoileus virginianus</name>
    <name type="common">White-tailed deer</name>
    <dbReference type="NCBI Taxonomy" id="9874"/>
    <lineage>
        <taxon>Eukaryota</taxon>
        <taxon>Metazoa</taxon>
        <taxon>Chordata</taxon>
        <taxon>Craniata</taxon>
        <taxon>Vertebrata</taxon>
        <taxon>Euteleostomi</taxon>
        <taxon>Mammalia</taxon>
        <taxon>Eutheria</taxon>
        <taxon>Laurasiatheria</taxon>
        <taxon>Artiodactyla</taxon>
        <taxon>Ruminantia</taxon>
        <taxon>Pecora</taxon>
        <taxon>Cervidae</taxon>
        <taxon>Odocoileinae</taxon>
        <taxon>Odocoileus</taxon>
    </lineage>
</organism>
<reference evidence="3" key="2">
    <citation type="submission" date="2025-08" db="UniProtKB">
        <authorList>
            <consortium name="RefSeq"/>
        </authorList>
    </citation>
    <scope>IDENTIFICATION</scope>
    <source>
        <tissue evidence="3">Tongue muscle</tissue>
    </source>
</reference>
<gene>
    <name evidence="3" type="primary">LOC139031076</name>
</gene>
<accession>A0ABM4H6V4</accession>
<dbReference type="RefSeq" id="XP_070311298.1">
    <property type="nucleotide sequence ID" value="XM_070455197.1"/>
</dbReference>
<evidence type="ECO:0000313" key="3">
    <source>
        <dbReference type="RefSeq" id="XP_070311298.1"/>
    </source>
</evidence>
<feature type="region of interest" description="Disordered" evidence="1">
    <location>
        <begin position="19"/>
        <end position="98"/>
    </location>
</feature>
<keyword evidence="2" id="KW-1185">Reference proteome</keyword>
<reference evidence="2" key="1">
    <citation type="journal article" date="2022" name="J. Hered.">
        <title>A De Novo Chromosome-Level Genome Assembly of the White-Tailed Deer, Odocoileus Virginianus.</title>
        <authorList>
            <person name="London E.W."/>
            <person name="Roca A.L."/>
            <person name="Novakofski J.E."/>
            <person name="Mateus-Pinilla N.E."/>
        </authorList>
    </citation>
    <scope>NUCLEOTIDE SEQUENCE [LARGE SCALE GENOMIC DNA]</scope>
</reference>
<feature type="compositionally biased region" description="Polar residues" evidence="1">
    <location>
        <begin position="35"/>
        <end position="49"/>
    </location>
</feature>
<evidence type="ECO:0000313" key="2">
    <source>
        <dbReference type="Proteomes" id="UP001652640"/>
    </source>
</evidence>
<dbReference type="GeneID" id="139031076"/>
<sequence>MNLFCFSLEGSMDSLYEPVPEQQAHQERSLGRSDSFFSPSEDSGGSHSNLFMEASNFENGKTKRKSIRRSMSESKVFEGKTVNDTTWQEPSKSENDSHIRRLCQLKDLNEDDFLPSHHTHTLQGKKLQGISYQVM</sequence>
<protein>
    <submittedName>
        <fullName evidence="3">Uncharacterized protein</fullName>
    </submittedName>
</protein>